<dbReference type="AlphaFoldDB" id="A0A4Z2E0H9"/>
<feature type="compositionally biased region" description="Basic and acidic residues" evidence="1">
    <location>
        <begin position="121"/>
        <end position="136"/>
    </location>
</feature>
<reference evidence="2 3" key="1">
    <citation type="submission" date="2019-03" db="EMBL/GenBank/DDBJ databases">
        <title>First draft genome of Liparis tanakae, snailfish: a comprehensive survey of snailfish specific genes.</title>
        <authorList>
            <person name="Kim W."/>
            <person name="Song I."/>
            <person name="Jeong J.-H."/>
            <person name="Kim D."/>
            <person name="Kim S."/>
            <person name="Ryu S."/>
            <person name="Song J.Y."/>
            <person name="Lee S.K."/>
        </authorList>
    </citation>
    <scope>NUCLEOTIDE SEQUENCE [LARGE SCALE GENOMIC DNA]</scope>
    <source>
        <tissue evidence="2">Muscle</tissue>
    </source>
</reference>
<organism evidence="2 3">
    <name type="scientific">Liparis tanakae</name>
    <name type="common">Tanaka's snailfish</name>
    <dbReference type="NCBI Taxonomy" id="230148"/>
    <lineage>
        <taxon>Eukaryota</taxon>
        <taxon>Metazoa</taxon>
        <taxon>Chordata</taxon>
        <taxon>Craniata</taxon>
        <taxon>Vertebrata</taxon>
        <taxon>Euteleostomi</taxon>
        <taxon>Actinopterygii</taxon>
        <taxon>Neopterygii</taxon>
        <taxon>Teleostei</taxon>
        <taxon>Neoteleostei</taxon>
        <taxon>Acanthomorphata</taxon>
        <taxon>Eupercaria</taxon>
        <taxon>Perciformes</taxon>
        <taxon>Cottioidei</taxon>
        <taxon>Cottales</taxon>
        <taxon>Liparidae</taxon>
        <taxon>Liparis</taxon>
    </lineage>
</organism>
<proteinExistence type="predicted"/>
<dbReference type="EMBL" id="SRLO01023613">
    <property type="protein sequence ID" value="TNN22228.1"/>
    <property type="molecule type" value="Genomic_DNA"/>
</dbReference>
<comment type="caution">
    <text evidence="2">The sequence shown here is derived from an EMBL/GenBank/DDBJ whole genome shotgun (WGS) entry which is preliminary data.</text>
</comment>
<gene>
    <name evidence="2" type="ORF">EYF80_067658</name>
</gene>
<keyword evidence="3" id="KW-1185">Reference proteome</keyword>
<feature type="region of interest" description="Disordered" evidence="1">
    <location>
        <begin position="110"/>
        <end position="136"/>
    </location>
</feature>
<sequence length="153" mass="17195">MWQLPSVLGEQRLWSRSTEDLLRILSGSSVDPQWILSRSSVDPQWILSRSSVDPQWILSGSSVDPLVLRALLKMCWIKGAGLRHHRAPPPVSHIHGVPFDPPPSLAKRTLAGVSSVSDEQQEARREDGEQETHGALERSALLREHLVFEDNRQ</sequence>
<accession>A0A4Z2E0H9</accession>
<evidence type="ECO:0000256" key="1">
    <source>
        <dbReference type="SAM" id="MobiDB-lite"/>
    </source>
</evidence>
<name>A0A4Z2E0H9_9TELE</name>
<dbReference type="Proteomes" id="UP000314294">
    <property type="component" value="Unassembled WGS sequence"/>
</dbReference>
<evidence type="ECO:0000313" key="3">
    <source>
        <dbReference type="Proteomes" id="UP000314294"/>
    </source>
</evidence>
<evidence type="ECO:0000313" key="2">
    <source>
        <dbReference type="EMBL" id="TNN22228.1"/>
    </source>
</evidence>
<protein>
    <submittedName>
        <fullName evidence="2">Uncharacterized protein</fullName>
    </submittedName>
</protein>